<reference evidence="3" key="1">
    <citation type="submission" date="2022-11" db="UniProtKB">
        <authorList>
            <consortium name="WormBaseParasite"/>
        </authorList>
    </citation>
    <scope>IDENTIFICATION</scope>
</reference>
<name>A0A915DS02_9BILA</name>
<dbReference type="Proteomes" id="UP000887574">
    <property type="component" value="Unplaced"/>
</dbReference>
<evidence type="ECO:0000259" key="1">
    <source>
        <dbReference type="SMART" id="SM01321"/>
    </source>
</evidence>
<sequence>MDRPHSKQLRLGRFSETRRLYLLTSTTLARAPIFNDFRSARLLVAEFRQAEEEGSARSLAWVVMPDHFHWLVELGPASLKRLMRRVKSRSTMMINRHRGRSGQLWQKGFHDRAVRREEDVQDVARYVVMNPKRRGLVARAGDYPHWMRLALTRCCCGGPIAGKPHRDRLRADRCLPQGMQRL</sequence>
<dbReference type="GO" id="GO:0004803">
    <property type="term" value="F:transposase activity"/>
    <property type="evidence" value="ECO:0007669"/>
    <property type="project" value="InterPro"/>
</dbReference>
<dbReference type="SUPFAM" id="SSF143422">
    <property type="entry name" value="Transposase IS200-like"/>
    <property type="match status" value="1"/>
</dbReference>
<dbReference type="Pfam" id="PF01797">
    <property type="entry name" value="Y1_Tnp"/>
    <property type="match status" value="1"/>
</dbReference>
<dbReference type="InterPro" id="IPR002686">
    <property type="entry name" value="Transposase_17"/>
</dbReference>
<accession>A0A915DS02</accession>
<dbReference type="InterPro" id="IPR036515">
    <property type="entry name" value="Transposase_17_sf"/>
</dbReference>
<evidence type="ECO:0000313" key="3">
    <source>
        <dbReference type="WBParaSite" id="jg22909"/>
    </source>
</evidence>
<dbReference type="AlphaFoldDB" id="A0A915DS02"/>
<dbReference type="GO" id="GO:0006313">
    <property type="term" value="P:DNA transposition"/>
    <property type="evidence" value="ECO:0007669"/>
    <property type="project" value="InterPro"/>
</dbReference>
<dbReference type="Gene3D" id="3.30.70.1290">
    <property type="entry name" value="Transposase IS200-like"/>
    <property type="match status" value="1"/>
</dbReference>
<dbReference type="GO" id="GO:0043565">
    <property type="term" value="F:sequence-specific DNA binding"/>
    <property type="evidence" value="ECO:0007669"/>
    <property type="project" value="TreeGrafter"/>
</dbReference>
<dbReference type="NCBIfam" id="NF047646">
    <property type="entry name" value="REP_Tyr_transpos"/>
    <property type="match status" value="1"/>
</dbReference>
<evidence type="ECO:0000313" key="2">
    <source>
        <dbReference type="Proteomes" id="UP000887574"/>
    </source>
</evidence>
<dbReference type="PANTHER" id="PTHR36966">
    <property type="entry name" value="REP-ASSOCIATED TYROSINE TRANSPOSASE"/>
    <property type="match status" value="1"/>
</dbReference>
<dbReference type="SMART" id="SM01321">
    <property type="entry name" value="Y1_Tnp"/>
    <property type="match status" value="1"/>
</dbReference>
<dbReference type="InterPro" id="IPR052715">
    <property type="entry name" value="RAYT_transposase"/>
</dbReference>
<dbReference type="PANTHER" id="PTHR36966:SF1">
    <property type="entry name" value="REP-ASSOCIATED TYROSINE TRANSPOSASE"/>
    <property type="match status" value="1"/>
</dbReference>
<feature type="domain" description="Transposase IS200-like" evidence="1">
    <location>
        <begin position="16"/>
        <end position="130"/>
    </location>
</feature>
<proteinExistence type="predicted"/>
<protein>
    <submittedName>
        <fullName evidence="3">Transposase IS200-like domain-containing protein</fullName>
    </submittedName>
</protein>
<dbReference type="WBParaSite" id="jg22909">
    <property type="protein sequence ID" value="jg22909"/>
    <property type="gene ID" value="jg22909"/>
</dbReference>
<organism evidence="2 3">
    <name type="scientific">Ditylenchus dipsaci</name>
    <dbReference type="NCBI Taxonomy" id="166011"/>
    <lineage>
        <taxon>Eukaryota</taxon>
        <taxon>Metazoa</taxon>
        <taxon>Ecdysozoa</taxon>
        <taxon>Nematoda</taxon>
        <taxon>Chromadorea</taxon>
        <taxon>Rhabditida</taxon>
        <taxon>Tylenchina</taxon>
        <taxon>Tylenchomorpha</taxon>
        <taxon>Sphaerularioidea</taxon>
        <taxon>Anguinidae</taxon>
        <taxon>Anguininae</taxon>
        <taxon>Ditylenchus</taxon>
    </lineage>
</organism>
<keyword evidence="2" id="KW-1185">Reference proteome</keyword>